<sequence length="126" mass="13591">MDLLNVDRGQIAERGIRLAIFWLLTSIAGLMSSSVFLLLLFTGYFLKSIAVMMILIVVLLAVVIAVAALVNRTMVNHSEFEVVNLPGTNFLIVTACVDIAGIFIPLAFLFGIIFSAVAIGQMKAGM</sequence>
<evidence type="ECO:0000256" key="1">
    <source>
        <dbReference type="SAM" id="Phobius"/>
    </source>
</evidence>
<organism evidence="2 3">
    <name type="scientific">Culicoidibacter larvae</name>
    <dbReference type="NCBI Taxonomy" id="2579976"/>
    <lineage>
        <taxon>Bacteria</taxon>
        <taxon>Bacillati</taxon>
        <taxon>Bacillota</taxon>
        <taxon>Culicoidibacteria</taxon>
        <taxon>Culicoidibacterales</taxon>
        <taxon>Culicoidibacteraceae</taxon>
        <taxon>Culicoidibacter</taxon>
    </lineage>
</organism>
<name>A0A5R8Q844_9FIRM</name>
<dbReference type="Proteomes" id="UP000306912">
    <property type="component" value="Unassembled WGS sequence"/>
</dbReference>
<feature type="transmembrane region" description="Helical" evidence="1">
    <location>
        <begin position="20"/>
        <end position="42"/>
    </location>
</feature>
<dbReference type="RefSeq" id="WP_138191996.1">
    <property type="nucleotide sequence ID" value="NZ_VBWP01000010.1"/>
</dbReference>
<comment type="caution">
    <text evidence="2">The sequence shown here is derived from an EMBL/GenBank/DDBJ whole genome shotgun (WGS) entry which is preliminary data.</text>
</comment>
<protein>
    <submittedName>
        <fullName evidence="2">Uncharacterized protein</fullName>
    </submittedName>
</protein>
<dbReference type="InParanoid" id="A0A5R8Q844"/>
<reference evidence="2 3" key="1">
    <citation type="submission" date="2019-05" db="EMBL/GenBank/DDBJ databases">
        <title>Culicoidintestinum kansasii gen. nov., sp. nov. from the gastrointestinal tract of the biting midge, Culicoides sonorensis.</title>
        <authorList>
            <person name="Neupane S."/>
            <person name="Ghosh A."/>
            <person name="Gunther S."/>
            <person name="Martin K."/>
            <person name="Zurek L."/>
        </authorList>
    </citation>
    <scope>NUCLEOTIDE SEQUENCE [LARGE SCALE GENOMIC DNA]</scope>
    <source>
        <strain evidence="2 3">CS-1</strain>
    </source>
</reference>
<accession>A0A5R8Q844</accession>
<gene>
    <name evidence="2" type="ORF">FEZ08_10110</name>
</gene>
<evidence type="ECO:0000313" key="2">
    <source>
        <dbReference type="EMBL" id="TLG71754.1"/>
    </source>
</evidence>
<dbReference type="AlphaFoldDB" id="A0A5R8Q844"/>
<keyword evidence="1" id="KW-1133">Transmembrane helix</keyword>
<dbReference type="EMBL" id="VBWP01000010">
    <property type="protein sequence ID" value="TLG71754.1"/>
    <property type="molecule type" value="Genomic_DNA"/>
</dbReference>
<feature type="transmembrane region" description="Helical" evidence="1">
    <location>
        <begin position="49"/>
        <end position="70"/>
    </location>
</feature>
<proteinExistence type="predicted"/>
<feature type="transmembrane region" description="Helical" evidence="1">
    <location>
        <begin position="90"/>
        <end position="119"/>
    </location>
</feature>
<evidence type="ECO:0000313" key="3">
    <source>
        <dbReference type="Proteomes" id="UP000306912"/>
    </source>
</evidence>
<keyword evidence="3" id="KW-1185">Reference proteome</keyword>
<keyword evidence="1" id="KW-0812">Transmembrane</keyword>
<keyword evidence="1" id="KW-0472">Membrane</keyword>